<keyword evidence="1" id="KW-0963">Cytoplasm</keyword>
<dbReference type="Pfam" id="PF02623">
    <property type="entry name" value="FliW"/>
    <property type="match status" value="1"/>
</dbReference>
<dbReference type="PANTHER" id="PTHR39190:SF1">
    <property type="entry name" value="FLAGELLAR ASSEMBLY FACTOR FLIW"/>
    <property type="match status" value="1"/>
</dbReference>
<proteinExistence type="predicted"/>
<keyword evidence="2" id="KW-1005">Bacterial flagellum biogenesis</keyword>
<dbReference type="GO" id="GO:0006417">
    <property type="term" value="P:regulation of translation"/>
    <property type="evidence" value="ECO:0007669"/>
    <property type="project" value="UniProtKB-KW"/>
</dbReference>
<evidence type="ECO:0000313" key="5">
    <source>
        <dbReference type="Proteomes" id="UP000193391"/>
    </source>
</evidence>
<accession>A0A1Y2KZ92</accession>
<reference evidence="4 5" key="1">
    <citation type="submission" date="2014-03" db="EMBL/GenBank/DDBJ databases">
        <title>The draft genome sequence of Thalassospira mesophila JCM 18969.</title>
        <authorList>
            <person name="Lai Q."/>
            <person name="Shao Z."/>
        </authorList>
    </citation>
    <scope>NUCLEOTIDE SEQUENCE [LARGE SCALE GENOMIC DNA]</scope>
    <source>
        <strain evidence="4 5">JCM 18969</strain>
    </source>
</reference>
<evidence type="ECO:0000256" key="1">
    <source>
        <dbReference type="ARBA" id="ARBA00022490"/>
    </source>
</evidence>
<evidence type="ECO:0008006" key="6">
    <source>
        <dbReference type="Google" id="ProtNLM"/>
    </source>
</evidence>
<keyword evidence="5" id="KW-1185">Reference proteome</keyword>
<dbReference type="InterPro" id="IPR003775">
    <property type="entry name" value="Flagellar_assembly_factor_FliW"/>
</dbReference>
<dbReference type="RefSeq" id="WP_085584484.1">
    <property type="nucleotide sequence ID" value="NZ_JFKA01000008.1"/>
</dbReference>
<sequence length="162" mass="17948">MLENTIREELEKNNIPQTVTIATLLGDREFRWDKAIYMPAGLSGFSDNNVFALANFPSEISDSFKLLQCLTDPELAFIVAPYNSESGILADSDVAPLAAIHGISPENLAIVLIVTLQKPDTGKDAEMTVNLRTPILIDTSRQTAFQVQLKQPKYDYRHPLTA</sequence>
<evidence type="ECO:0000313" key="4">
    <source>
        <dbReference type="EMBL" id="OSQ37011.1"/>
    </source>
</evidence>
<comment type="caution">
    <text evidence="4">The sequence shown here is derived from an EMBL/GenBank/DDBJ whole genome shotgun (WGS) entry which is preliminary data.</text>
</comment>
<dbReference type="EMBL" id="JFKA01000008">
    <property type="protein sequence ID" value="OSQ37011.1"/>
    <property type="molecule type" value="Genomic_DNA"/>
</dbReference>
<dbReference type="OrthoDB" id="8479908at2"/>
<name>A0A1Y2KZ92_9PROT</name>
<dbReference type="GO" id="GO:0044780">
    <property type="term" value="P:bacterial-type flagellum assembly"/>
    <property type="evidence" value="ECO:0007669"/>
    <property type="project" value="InterPro"/>
</dbReference>
<dbReference type="SUPFAM" id="SSF141457">
    <property type="entry name" value="BH3618-like"/>
    <property type="match status" value="1"/>
</dbReference>
<evidence type="ECO:0000256" key="2">
    <source>
        <dbReference type="ARBA" id="ARBA00022795"/>
    </source>
</evidence>
<gene>
    <name evidence="4" type="ORF">TMES_16320</name>
</gene>
<protein>
    <recommendedName>
        <fullName evidence="6">Flagellar assembly factor FliW</fullName>
    </recommendedName>
</protein>
<dbReference type="PANTHER" id="PTHR39190">
    <property type="entry name" value="FLAGELLAR ASSEMBLY FACTOR FLIW"/>
    <property type="match status" value="1"/>
</dbReference>
<keyword evidence="3" id="KW-0810">Translation regulation</keyword>
<evidence type="ECO:0000256" key="3">
    <source>
        <dbReference type="ARBA" id="ARBA00022845"/>
    </source>
</evidence>
<dbReference type="Proteomes" id="UP000193391">
    <property type="component" value="Unassembled WGS sequence"/>
</dbReference>
<dbReference type="AlphaFoldDB" id="A0A1Y2KZ92"/>
<organism evidence="4 5">
    <name type="scientific">Thalassospira mesophila</name>
    <dbReference type="NCBI Taxonomy" id="1293891"/>
    <lineage>
        <taxon>Bacteria</taxon>
        <taxon>Pseudomonadati</taxon>
        <taxon>Pseudomonadota</taxon>
        <taxon>Alphaproteobacteria</taxon>
        <taxon>Rhodospirillales</taxon>
        <taxon>Thalassospiraceae</taxon>
        <taxon>Thalassospira</taxon>
    </lineage>
</organism>
<dbReference type="Gene3D" id="2.30.290.10">
    <property type="entry name" value="BH3618-like"/>
    <property type="match status" value="1"/>
</dbReference>
<dbReference type="InterPro" id="IPR024046">
    <property type="entry name" value="Flagellar_assmbl_FliW_dom_sf"/>
</dbReference>
<dbReference type="STRING" id="1293891.TMES_16320"/>